<dbReference type="InterPro" id="IPR014780">
    <property type="entry name" value="tRNA_psdUridine_synth_TruB"/>
</dbReference>
<evidence type="ECO:0000256" key="4">
    <source>
        <dbReference type="ARBA" id="ARBA00022694"/>
    </source>
</evidence>
<evidence type="ECO:0000256" key="3">
    <source>
        <dbReference type="ARBA" id="ARBA00012787"/>
    </source>
</evidence>
<dbReference type="GO" id="GO:0006400">
    <property type="term" value="P:tRNA modification"/>
    <property type="evidence" value="ECO:0007669"/>
    <property type="project" value="TreeGrafter"/>
</dbReference>
<evidence type="ECO:0000259" key="6">
    <source>
        <dbReference type="Pfam" id="PF01509"/>
    </source>
</evidence>
<dbReference type="InterPro" id="IPR002501">
    <property type="entry name" value="PsdUridine_synth_N"/>
</dbReference>
<comment type="caution">
    <text evidence="7">The sequence shown here is derived from an EMBL/GenBank/DDBJ whole genome shotgun (WGS) entry which is preliminary data.</text>
</comment>
<dbReference type="PANTHER" id="PTHR13767">
    <property type="entry name" value="TRNA-PSEUDOURIDINE SYNTHASE"/>
    <property type="match status" value="1"/>
</dbReference>
<dbReference type="Pfam" id="PF01509">
    <property type="entry name" value="TruB_N"/>
    <property type="match status" value="1"/>
</dbReference>
<evidence type="ECO:0000313" key="7">
    <source>
        <dbReference type="EMBL" id="GBF49291.1"/>
    </source>
</evidence>
<evidence type="ECO:0000256" key="5">
    <source>
        <dbReference type="ARBA" id="ARBA00023235"/>
    </source>
</evidence>
<comment type="catalytic activity">
    <reaction evidence="1">
        <text>uridine(55) in tRNA = pseudouridine(55) in tRNA</text>
        <dbReference type="Rhea" id="RHEA:42532"/>
        <dbReference type="Rhea" id="RHEA-COMP:10101"/>
        <dbReference type="Rhea" id="RHEA-COMP:10102"/>
        <dbReference type="ChEBI" id="CHEBI:65314"/>
        <dbReference type="ChEBI" id="CHEBI:65315"/>
        <dbReference type="EC" id="5.4.99.25"/>
    </reaction>
</comment>
<reference evidence="7 8" key="1">
    <citation type="submission" date="2018-02" db="EMBL/GenBank/DDBJ databases">
        <title>Novel Leptospira species isolated from soil and water in Japan.</title>
        <authorList>
            <person name="Nakao R."/>
            <person name="Masuzawa T."/>
        </authorList>
    </citation>
    <scope>NUCLEOTIDE SEQUENCE [LARGE SCALE GENOMIC DNA]</scope>
    <source>
        <strain evidence="7 8">YH101</strain>
    </source>
</reference>
<proteinExistence type="inferred from homology"/>
<dbReference type="InterPro" id="IPR020103">
    <property type="entry name" value="PsdUridine_synth_cat_dom_sf"/>
</dbReference>
<dbReference type="OrthoDB" id="9802309at2"/>
<dbReference type="GO" id="GO:1990481">
    <property type="term" value="P:mRNA pseudouridine synthesis"/>
    <property type="evidence" value="ECO:0007669"/>
    <property type="project" value="TreeGrafter"/>
</dbReference>
<accession>A0A2P2DXD2</accession>
<keyword evidence="5" id="KW-0413">Isomerase</keyword>
<dbReference type="GO" id="GO:0003723">
    <property type="term" value="F:RNA binding"/>
    <property type="evidence" value="ECO:0007669"/>
    <property type="project" value="InterPro"/>
</dbReference>
<dbReference type="Gene3D" id="3.30.2350.10">
    <property type="entry name" value="Pseudouridine synthase"/>
    <property type="match status" value="1"/>
</dbReference>
<dbReference type="GO" id="GO:0160148">
    <property type="term" value="F:tRNA pseudouridine(55) synthase activity"/>
    <property type="evidence" value="ECO:0007669"/>
    <property type="project" value="UniProtKB-EC"/>
</dbReference>
<dbReference type="EMBL" id="BFBB01000002">
    <property type="protein sequence ID" value="GBF49291.1"/>
    <property type="molecule type" value="Genomic_DNA"/>
</dbReference>
<keyword evidence="8" id="KW-1185">Reference proteome</keyword>
<gene>
    <name evidence="7" type="primary">truB</name>
    <name evidence="7" type="ORF">LPTSP4_08010</name>
</gene>
<dbReference type="RefSeq" id="WP_108973922.1">
    <property type="nucleotide sequence ID" value="NZ_BFBB01000002.1"/>
</dbReference>
<protein>
    <recommendedName>
        <fullName evidence="3">tRNA pseudouridine(55) synthase</fullName>
        <ecNumber evidence="3">5.4.99.25</ecNumber>
    </recommendedName>
</protein>
<name>A0A2P2DXD2_9LEPT</name>
<feature type="domain" description="Pseudouridine synthase II N-terminal" evidence="6">
    <location>
        <begin position="24"/>
        <end position="181"/>
    </location>
</feature>
<dbReference type="SUPFAM" id="SSF55120">
    <property type="entry name" value="Pseudouridine synthase"/>
    <property type="match status" value="1"/>
</dbReference>
<organism evidence="7 8">
    <name type="scientific">Leptospira ryugenii</name>
    <dbReference type="NCBI Taxonomy" id="1917863"/>
    <lineage>
        <taxon>Bacteria</taxon>
        <taxon>Pseudomonadati</taxon>
        <taxon>Spirochaetota</taxon>
        <taxon>Spirochaetia</taxon>
        <taxon>Leptospirales</taxon>
        <taxon>Leptospiraceae</taxon>
        <taxon>Leptospira</taxon>
    </lineage>
</organism>
<dbReference type="PANTHER" id="PTHR13767:SF2">
    <property type="entry name" value="PSEUDOURIDYLATE SYNTHASE TRUB1"/>
    <property type="match status" value="1"/>
</dbReference>
<dbReference type="Proteomes" id="UP000245133">
    <property type="component" value="Unassembled WGS sequence"/>
</dbReference>
<evidence type="ECO:0000256" key="1">
    <source>
        <dbReference type="ARBA" id="ARBA00000385"/>
    </source>
</evidence>
<evidence type="ECO:0000256" key="2">
    <source>
        <dbReference type="ARBA" id="ARBA00005642"/>
    </source>
</evidence>
<evidence type="ECO:0000313" key="8">
    <source>
        <dbReference type="Proteomes" id="UP000245133"/>
    </source>
</evidence>
<keyword evidence="4" id="KW-0819">tRNA processing</keyword>
<dbReference type="EC" id="5.4.99.25" evidence="3"/>
<dbReference type="AlphaFoldDB" id="A0A2P2DXD2"/>
<comment type="similarity">
    <text evidence="2">Belongs to the pseudouridine synthase TruB family. Type 1 subfamily.</text>
</comment>
<sequence length="307" mass="35374">MKSGYFFVHKPSGITSSHLVLNLKKRFRLQSIGHTGTLDRFAEGLMILPFGDFTSFSQLFLGSDKSYYAEVSIGKRTDSGDVDGLTTEEWSEIELKAWLAKCPHWKETWRKHLLGMKEWKVQTAPTISALKVSGKRQSDHVREGLEVEAKVRPMEIFRIWDLQDTEFGFSFRIHVSSGTYIRKIVLDLSDLMGIPLVLKRLVREQIGSWKAETASPLETLQLDEAKPWQEVLVLPSRRLTSLERKAVVHGGYVWDHLPNADERGFYFLEPDSEEIVAWCLYQGKRDHLPYRYGKVFFDPSAKIMFSN</sequence>